<dbReference type="PROSITE" id="PS51257">
    <property type="entry name" value="PROKAR_LIPOPROTEIN"/>
    <property type="match status" value="1"/>
</dbReference>
<comment type="similarity">
    <text evidence="2">Belongs to the glycosyl hydrolase 51 family.</text>
</comment>
<feature type="signal peptide" evidence="6">
    <location>
        <begin position="1"/>
        <end position="30"/>
    </location>
</feature>
<keyword evidence="5" id="KW-0378">Hydrolase</keyword>
<dbReference type="SUPFAM" id="SSF51445">
    <property type="entry name" value="(Trans)glycosidases"/>
    <property type="match status" value="1"/>
</dbReference>
<evidence type="ECO:0000256" key="4">
    <source>
        <dbReference type="ARBA" id="ARBA00022729"/>
    </source>
</evidence>
<accession>A0A4R2HJ60</accession>
<name>A0A4R2HJ60_9SPHI</name>
<dbReference type="SUPFAM" id="SSF75005">
    <property type="entry name" value="Arabinanase/levansucrase/invertase"/>
    <property type="match status" value="1"/>
</dbReference>
<dbReference type="InterPro" id="IPR010720">
    <property type="entry name" value="Alpha-L-AF_C"/>
</dbReference>
<proteinExistence type="inferred from homology"/>
<dbReference type="InterPro" id="IPR023296">
    <property type="entry name" value="Glyco_hydro_beta-prop_sf"/>
</dbReference>
<dbReference type="EC" id="3.2.1.55" evidence="3"/>
<dbReference type="GO" id="GO:0046556">
    <property type="term" value="F:alpha-L-arabinofuranosidase activity"/>
    <property type="evidence" value="ECO:0007669"/>
    <property type="project" value="UniProtKB-EC"/>
</dbReference>
<dbReference type="InterPro" id="IPR055133">
    <property type="entry name" value="BT_3657-like_N"/>
</dbReference>
<feature type="chain" id="PRO_5020500265" description="non-reducing end alpha-L-arabinofuranosidase" evidence="6">
    <location>
        <begin position="31"/>
        <end position="867"/>
    </location>
</feature>
<comment type="catalytic activity">
    <reaction evidence="1">
        <text>Hydrolysis of terminal non-reducing alpha-L-arabinofuranoside residues in alpha-L-arabinosides.</text>
        <dbReference type="EC" id="3.2.1.55"/>
    </reaction>
</comment>
<dbReference type="InterPro" id="IPR017853">
    <property type="entry name" value="GH"/>
</dbReference>
<evidence type="ECO:0000256" key="3">
    <source>
        <dbReference type="ARBA" id="ARBA00012670"/>
    </source>
</evidence>
<feature type="domain" description="Alpha-L-arabinofuranosidase C-terminal" evidence="7">
    <location>
        <begin position="682"/>
        <end position="857"/>
    </location>
</feature>
<evidence type="ECO:0000313" key="9">
    <source>
        <dbReference type="Proteomes" id="UP000295684"/>
    </source>
</evidence>
<evidence type="ECO:0000259" key="7">
    <source>
        <dbReference type="SMART" id="SM00813"/>
    </source>
</evidence>
<protein>
    <recommendedName>
        <fullName evidence="3">non-reducing end alpha-L-arabinofuranosidase</fullName>
        <ecNumber evidence="3">3.2.1.55</ecNumber>
    </recommendedName>
</protein>
<dbReference type="Pfam" id="PF22847">
    <property type="entry name" value="BT_3657-like_N"/>
    <property type="match status" value="1"/>
</dbReference>
<dbReference type="InterPro" id="IPR055235">
    <property type="entry name" value="ASD1_cat"/>
</dbReference>
<dbReference type="Pfam" id="PF06964">
    <property type="entry name" value="Alpha-L-AF_C"/>
    <property type="match status" value="1"/>
</dbReference>
<dbReference type="Gene3D" id="2.60.120.260">
    <property type="entry name" value="Galactose-binding domain-like"/>
    <property type="match status" value="1"/>
</dbReference>
<sequence>MKFHLRFQFLFAIIFSAAACLLLMSTDLMAKENKLTDEPDSAYLFSYNANGLRFAWSRDQTNWTSIGKGYLFLKSDYGRWGSEKKMISPYVIRGRNGEWVCAWSLNDQTNQFAIATSKNLINWGPQHYPYVAMGKNVLKPVVNFDQLKDEYTITYADVEGKHFQTKTKDFITYEKAVEVPLSAFNDSNKTANISGSTIGQSHRVAWSVIKDLQQAYDLQQYKAKQNSETTKDDAQRFAGLKPVDAKITIDSKGAKAISNMLTGIFFEDINYAADGGLYAELIQNRGFEYNPSDKSFNDKNWNSSFAWKLKGEQTIFTVDSIAPIHQNNPHYAVLDVKVAGAALTNTGFDGIAVKKGDAYLFSAFSKQLAGLTSDFEVRLVSNTKGILAKLTLKNTTSWKKVSATFYPSADATDARLEIIPLATGKFAFDMVSLFPQKTFKGHKNGLRADLATLIADIHPKFVRFPGGCLAHGDGIQNIYKWKNTIGALETRKPDRNLWGYHQTMGLGYFEYFQFCEDIGAAPVPVIAAAVPCQNSGTGGGGQQGGIPMEEMDQYIQDIVDLVEYANGGVNTTWGKKRAEAGHPKPFNLKYIGIGNEDQITQVFKERFTMIYQALRKKHPEITIIGTAGPFFEGTDYEEGWKIATDLKVPIIDEHYYQSPGWFINNQNFYDQYDRLKSKVYLGEYAASLPGGNKTNLETALAEALYLTSLERNGDIVSMASYAPLIAKEGHTQWNPDLIYFNNSEVKPTTGYFVQQLYGSHAGDQYLPGEIKLSNDQDQVSKRIAFSVVKNTKTNELFVKLVNLLPVEVNTTLDLGGQFKSDNMVLKTEISGNPSERLIKPVTSNVNVNDVLKLPAYSFTVLKIKLRE</sequence>
<evidence type="ECO:0000256" key="2">
    <source>
        <dbReference type="ARBA" id="ARBA00007186"/>
    </source>
</evidence>
<reference evidence="8 9" key="1">
    <citation type="submission" date="2019-03" db="EMBL/GenBank/DDBJ databases">
        <title>Genomic Encyclopedia of Type Strains, Phase IV (KMG-IV): sequencing the most valuable type-strain genomes for metagenomic binning, comparative biology and taxonomic classification.</title>
        <authorList>
            <person name="Goeker M."/>
        </authorList>
    </citation>
    <scope>NUCLEOTIDE SEQUENCE [LARGE SCALE GENOMIC DNA]</scope>
    <source>
        <strain evidence="8 9">DSM 103236</strain>
    </source>
</reference>
<gene>
    <name evidence="8" type="ORF">EV200_102507</name>
</gene>
<dbReference type="GO" id="GO:0046373">
    <property type="term" value="P:L-arabinose metabolic process"/>
    <property type="evidence" value="ECO:0007669"/>
    <property type="project" value="InterPro"/>
</dbReference>
<dbReference type="AlphaFoldDB" id="A0A4R2HJ60"/>
<dbReference type="Pfam" id="PF22848">
    <property type="entry name" value="ASD1_dom"/>
    <property type="match status" value="1"/>
</dbReference>
<dbReference type="InterPro" id="IPR051563">
    <property type="entry name" value="Glycosyl_Hydrolase_51"/>
</dbReference>
<evidence type="ECO:0000256" key="5">
    <source>
        <dbReference type="ARBA" id="ARBA00022801"/>
    </source>
</evidence>
<evidence type="ECO:0000313" key="8">
    <source>
        <dbReference type="EMBL" id="TCO29087.1"/>
    </source>
</evidence>
<organism evidence="8 9">
    <name type="scientific">Pedobacter psychrotolerans</name>
    <dbReference type="NCBI Taxonomy" id="1843235"/>
    <lineage>
        <taxon>Bacteria</taxon>
        <taxon>Pseudomonadati</taxon>
        <taxon>Bacteroidota</taxon>
        <taxon>Sphingobacteriia</taxon>
        <taxon>Sphingobacteriales</taxon>
        <taxon>Sphingobacteriaceae</taxon>
        <taxon>Pedobacter</taxon>
    </lineage>
</organism>
<dbReference type="PANTHER" id="PTHR31776:SF26">
    <property type="entry name" value="SECRETED ARABINOSIDASE"/>
    <property type="match status" value="1"/>
</dbReference>
<dbReference type="SMART" id="SM00813">
    <property type="entry name" value="Alpha-L-AF_C"/>
    <property type="match status" value="1"/>
</dbReference>
<dbReference type="Proteomes" id="UP000295684">
    <property type="component" value="Unassembled WGS sequence"/>
</dbReference>
<dbReference type="Gene3D" id="2.115.10.20">
    <property type="entry name" value="Glycosyl hydrolase domain, family 43"/>
    <property type="match status" value="1"/>
</dbReference>
<keyword evidence="4 6" id="KW-0732">Signal</keyword>
<evidence type="ECO:0000256" key="1">
    <source>
        <dbReference type="ARBA" id="ARBA00001462"/>
    </source>
</evidence>
<evidence type="ECO:0000256" key="6">
    <source>
        <dbReference type="SAM" id="SignalP"/>
    </source>
</evidence>
<dbReference type="Gene3D" id="3.20.20.80">
    <property type="entry name" value="Glycosidases"/>
    <property type="match status" value="1"/>
</dbReference>
<comment type="caution">
    <text evidence="8">The sequence shown here is derived from an EMBL/GenBank/DDBJ whole genome shotgun (WGS) entry which is preliminary data.</text>
</comment>
<dbReference type="PANTHER" id="PTHR31776">
    <property type="entry name" value="ALPHA-L-ARABINOFURANOSIDASE 1"/>
    <property type="match status" value="1"/>
</dbReference>
<dbReference type="EMBL" id="SLWO01000002">
    <property type="protein sequence ID" value="TCO29087.1"/>
    <property type="molecule type" value="Genomic_DNA"/>
</dbReference>